<feature type="compositionally biased region" description="Polar residues" evidence="1">
    <location>
        <begin position="293"/>
        <end position="312"/>
    </location>
</feature>
<dbReference type="PANTHER" id="PTHR47144:SF1">
    <property type="entry name" value="ARMADILLO REPEAT-CONTAINING PROTEIN 12"/>
    <property type="match status" value="1"/>
</dbReference>
<feature type="region of interest" description="Disordered" evidence="1">
    <location>
        <begin position="293"/>
        <end position="336"/>
    </location>
</feature>
<name>A0ABQ7SN88_PHRPL</name>
<feature type="non-terminal residue" evidence="3">
    <location>
        <position position="1"/>
    </location>
</feature>
<sequence length="392" mass="43563">VGDLPVARAQADTLEVPGKMKEYNELLTIKNVVMAATGATAIYLVSKSLLAMFQSPPYNPEPFTLARLSVEYYPIPSARVNVPGELRRLLQALTPNLDDDSKRTTLHNITQYIYLKESEEYVPKIAELVTSNWDTNLQVAGLRLLNGLHIPDNTHSLLRKLLPNFFDILLMANTLAKAPPEFLSLFQPSLPGNLLSELLIFVERLSAGRLSPQYQSVQWQYNDNSLHEVIFGDNSRLSDRLLALIIHPEEEVQAQACKVILSLRLNKEESRVISGLPFGANISVHPLESTRASQADTSSLSNHPLFPNTVSADSVGDDNRIRSAHDESNRSFYPLQGADETGHSFYPLERADHSFHPMERVSVHTSGRVLEDDSRGSFHPIGNLDDSGSSCL</sequence>
<feature type="compositionally biased region" description="Basic and acidic residues" evidence="1">
    <location>
        <begin position="317"/>
        <end position="329"/>
    </location>
</feature>
<dbReference type="InterPro" id="IPR042834">
    <property type="entry name" value="Armc12"/>
</dbReference>
<keyword evidence="4" id="KW-1185">Reference proteome</keyword>
<evidence type="ECO:0000259" key="2">
    <source>
        <dbReference type="Pfam" id="PF04826"/>
    </source>
</evidence>
<dbReference type="EMBL" id="JAIPUX010005289">
    <property type="protein sequence ID" value="KAH0618767.1"/>
    <property type="molecule type" value="Genomic_DNA"/>
</dbReference>
<comment type="caution">
    <text evidence="3">The sequence shown here is derived from an EMBL/GenBank/DDBJ whole genome shotgun (WGS) entry which is preliminary data.</text>
</comment>
<organism evidence="3 4">
    <name type="scientific">Phrynosoma platyrhinos</name>
    <name type="common">Desert horned lizard</name>
    <dbReference type="NCBI Taxonomy" id="52577"/>
    <lineage>
        <taxon>Eukaryota</taxon>
        <taxon>Metazoa</taxon>
        <taxon>Chordata</taxon>
        <taxon>Craniata</taxon>
        <taxon>Vertebrata</taxon>
        <taxon>Euteleostomi</taxon>
        <taxon>Lepidosauria</taxon>
        <taxon>Squamata</taxon>
        <taxon>Bifurcata</taxon>
        <taxon>Unidentata</taxon>
        <taxon>Episquamata</taxon>
        <taxon>Toxicofera</taxon>
        <taxon>Iguania</taxon>
        <taxon>Phrynosomatidae</taxon>
        <taxon>Phrynosomatinae</taxon>
        <taxon>Phrynosoma</taxon>
    </lineage>
</organism>
<dbReference type="Proteomes" id="UP000826234">
    <property type="component" value="Unassembled WGS sequence"/>
</dbReference>
<accession>A0ABQ7SN88</accession>
<reference evidence="3 4" key="1">
    <citation type="journal article" date="2022" name="Gigascience">
        <title>A chromosome-level genome assembly and annotation of the desert horned lizard, Phrynosoma platyrhinos, provides insight into chromosomal rearrangements among reptiles.</title>
        <authorList>
            <person name="Koochekian N."/>
            <person name="Ascanio A."/>
            <person name="Farleigh K."/>
            <person name="Card D.C."/>
            <person name="Schield D.R."/>
            <person name="Castoe T.A."/>
            <person name="Jezkova T."/>
        </authorList>
    </citation>
    <scope>NUCLEOTIDE SEQUENCE [LARGE SCALE GENOMIC DNA]</scope>
    <source>
        <strain evidence="3">NK-2021</strain>
    </source>
</reference>
<dbReference type="Pfam" id="PF04826">
    <property type="entry name" value="Arm_2"/>
    <property type="match status" value="1"/>
</dbReference>
<evidence type="ECO:0000313" key="3">
    <source>
        <dbReference type="EMBL" id="KAH0618767.1"/>
    </source>
</evidence>
<feature type="domain" description="Armadillo repeat-containing" evidence="2">
    <location>
        <begin position="116"/>
        <end position="174"/>
    </location>
</feature>
<feature type="region of interest" description="Disordered" evidence="1">
    <location>
        <begin position="370"/>
        <end position="392"/>
    </location>
</feature>
<protein>
    <recommendedName>
        <fullName evidence="2">Armadillo repeat-containing domain-containing protein</fullName>
    </recommendedName>
</protein>
<dbReference type="PANTHER" id="PTHR47144">
    <property type="entry name" value="ARMADILLO REPEAT-CONTAINING PROTEIN 12"/>
    <property type="match status" value="1"/>
</dbReference>
<evidence type="ECO:0000313" key="4">
    <source>
        <dbReference type="Proteomes" id="UP000826234"/>
    </source>
</evidence>
<dbReference type="InterPro" id="IPR006911">
    <property type="entry name" value="ARM-rpt_dom"/>
</dbReference>
<gene>
    <name evidence="3" type="ORF">JD844_018230</name>
</gene>
<proteinExistence type="predicted"/>
<evidence type="ECO:0000256" key="1">
    <source>
        <dbReference type="SAM" id="MobiDB-lite"/>
    </source>
</evidence>